<dbReference type="PROSITE" id="PS50949">
    <property type="entry name" value="HTH_GNTR"/>
    <property type="match status" value="1"/>
</dbReference>
<dbReference type="InterPro" id="IPR011711">
    <property type="entry name" value="GntR_C"/>
</dbReference>
<keyword evidence="2" id="KW-0238">DNA-binding</keyword>
<accession>A0A9D0ZFF8</accession>
<dbReference type="InterPro" id="IPR000524">
    <property type="entry name" value="Tscrpt_reg_HTH_GntR"/>
</dbReference>
<evidence type="ECO:0000256" key="3">
    <source>
        <dbReference type="ARBA" id="ARBA00023163"/>
    </source>
</evidence>
<dbReference type="Gene3D" id="1.10.10.10">
    <property type="entry name" value="Winged helix-like DNA-binding domain superfamily/Winged helix DNA-binding domain"/>
    <property type="match status" value="1"/>
</dbReference>
<keyword evidence="3" id="KW-0804">Transcription</keyword>
<organism evidence="5 6">
    <name type="scientific">Candidatus Scatomorpha intestinavium</name>
    <dbReference type="NCBI Taxonomy" id="2840922"/>
    <lineage>
        <taxon>Bacteria</taxon>
        <taxon>Bacillati</taxon>
        <taxon>Bacillota</taxon>
        <taxon>Clostridia</taxon>
        <taxon>Eubacteriales</taxon>
        <taxon>Candidatus Scatomorpha</taxon>
    </lineage>
</organism>
<dbReference type="InterPro" id="IPR008920">
    <property type="entry name" value="TF_FadR/GntR_C"/>
</dbReference>
<reference evidence="5" key="1">
    <citation type="submission" date="2020-10" db="EMBL/GenBank/DDBJ databases">
        <authorList>
            <person name="Gilroy R."/>
        </authorList>
    </citation>
    <scope>NUCLEOTIDE SEQUENCE</scope>
    <source>
        <strain evidence="5">ChiBcolR7-354</strain>
    </source>
</reference>
<dbReference type="Pfam" id="PF00392">
    <property type="entry name" value="GntR"/>
    <property type="match status" value="1"/>
</dbReference>
<dbReference type="AlphaFoldDB" id="A0A9D0ZFF8"/>
<dbReference type="EMBL" id="DVGA01000101">
    <property type="protein sequence ID" value="HIQ79420.1"/>
    <property type="molecule type" value="Genomic_DNA"/>
</dbReference>
<dbReference type="GO" id="GO:0003677">
    <property type="term" value="F:DNA binding"/>
    <property type="evidence" value="ECO:0007669"/>
    <property type="project" value="UniProtKB-KW"/>
</dbReference>
<dbReference type="Gene3D" id="1.20.120.530">
    <property type="entry name" value="GntR ligand-binding domain-like"/>
    <property type="match status" value="1"/>
</dbReference>
<evidence type="ECO:0000256" key="2">
    <source>
        <dbReference type="ARBA" id="ARBA00023125"/>
    </source>
</evidence>
<dbReference type="SUPFAM" id="SSF46785">
    <property type="entry name" value="Winged helix' DNA-binding domain"/>
    <property type="match status" value="1"/>
</dbReference>
<dbReference type="GO" id="GO:0003700">
    <property type="term" value="F:DNA-binding transcription factor activity"/>
    <property type="evidence" value="ECO:0007669"/>
    <property type="project" value="InterPro"/>
</dbReference>
<gene>
    <name evidence="5" type="ORF">IAB77_09225</name>
</gene>
<evidence type="ECO:0000259" key="4">
    <source>
        <dbReference type="PROSITE" id="PS50949"/>
    </source>
</evidence>
<reference evidence="5" key="2">
    <citation type="journal article" date="2021" name="PeerJ">
        <title>Extensive microbial diversity within the chicken gut microbiome revealed by metagenomics and culture.</title>
        <authorList>
            <person name="Gilroy R."/>
            <person name="Ravi A."/>
            <person name="Getino M."/>
            <person name="Pursley I."/>
            <person name="Horton D.L."/>
            <person name="Alikhan N.F."/>
            <person name="Baker D."/>
            <person name="Gharbi K."/>
            <person name="Hall N."/>
            <person name="Watson M."/>
            <person name="Adriaenssens E.M."/>
            <person name="Foster-Nyarko E."/>
            <person name="Jarju S."/>
            <person name="Secka A."/>
            <person name="Antonio M."/>
            <person name="Oren A."/>
            <person name="Chaudhuri R.R."/>
            <person name="La Ragione R."/>
            <person name="Hildebrand F."/>
            <person name="Pallen M.J."/>
        </authorList>
    </citation>
    <scope>NUCLEOTIDE SEQUENCE</scope>
    <source>
        <strain evidence="5">ChiBcolR7-354</strain>
    </source>
</reference>
<dbReference type="SUPFAM" id="SSF48008">
    <property type="entry name" value="GntR ligand-binding domain-like"/>
    <property type="match status" value="1"/>
</dbReference>
<comment type="caution">
    <text evidence="5">The sequence shown here is derived from an EMBL/GenBank/DDBJ whole genome shotgun (WGS) entry which is preliminary data.</text>
</comment>
<dbReference type="InterPro" id="IPR036388">
    <property type="entry name" value="WH-like_DNA-bd_sf"/>
</dbReference>
<dbReference type="Proteomes" id="UP000824262">
    <property type="component" value="Unassembled WGS sequence"/>
</dbReference>
<name>A0A9D0ZFF8_9FIRM</name>
<proteinExistence type="predicted"/>
<dbReference type="PANTHER" id="PTHR43537:SF24">
    <property type="entry name" value="GLUCONATE OPERON TRANSCRIPTIONAL REPRESSOR"/>
    <property type="match status" value="1"/>
</dbReference>
<evidence type="ECO:0000256" key="1">
    <source>
        <dbReference type="ARBA" id="ARBA00023015"/>
    </source>
</evidence>
<feature type="domain" description="HTH gntR-type" evidence="4">
    <location>
        <begin position="21"/>
        <end position="89"/>
    </location>
</feature>
<keyword evidence="1" id="KW-0805">Transcription regulation</keyword>
<sequence>MQERRICSETVRRALEKNPFEKLSNIVFTILEGAILSSELPPGARLNVAKIAGELEVSATPVREAIDQLCSRGLVRAEQRGDGKYSNYYVFDIENSSIENLFVARKSVEGMAAYICAEKNWRVDLNELGRLADGFQTALKNYVHGAENRDPDISITARLDMDFHGLLVRSTRNEYLLSMYEAIGKTVEYLSIRTNQFLVSERNPDNLLLLGSQHVAIYRAVKFGFPELARSAMDKHIDFCANSCLQNRNLGEG</sequence>
<dbReference type="SMART" id="SM00345">
    <property type="entry name" value="HTH_GNTR"/>
    <property type="match status" value="1"/>
</dbReference>
<dbReference type="Pfam" id="PF07729">
    <property type="entry name" value="FCD"/>
    <property type="match status" value="1"/>
</dbReference>
<evidence type="ECO:0000313" key="5">
    <source>
        <dbReference type="EMBL" id="HIQ79420.1"/>
    </source>
</evidence>
<protein>
    <submittedName>
        <fullName evidence="5">GntR family transcriptional regulator</fullName>
    </submittedName>
</protein>
<evidence type="ECO:0000313" key="6">
    <source>
        <dbReference type="Proteomes" id="UP000824262"/>
    </source>
</evidence>
<dbReference type="InterPro" id="IPR036390">
    <property type="entry name" value="WH_DNA-bd_sf"/>
</dbReference>
<dbReference type="PANTHER" id="PTHR43537">
    <property type="entry name" value="TRANSCRIPTIONAL REGULATOR, GNTR FAMILY"/>
    <property type="match status" value="1"/>
</dbReference>
<dbReference type="SMART" id="SM00895">
    <property type="entry name" value="FCD"/>
    <property type="match status" value="1"/>
</dbReference>